<dbReference type="RefSeq" id="WP_348951762.1">
    <property type="nucleotide sequence ID" value="NZ_JBDZYD010000005.1"/>
</dbReference>
<feature type="compositionally biased region" description="Pro residues" evidence="1">
    <location>
        <begin position="23"/>
        <end position="40"/>
    </location>
</feature>
<proteinExistence type="predicted"/>
<evidence type="ECO:0000313" key="3">
    <source>
        <dbReference type="Proteomes" id="UP001440984"/>
    </source>
</evidence>
<name>A0ABV0LEX3_9PSEU</name>
<evidence type="ECO:0008006" key="4">
    <source>
        <dbReference type="Google" id="ProtNLM"/>
    </source>
</evidence>
<sequence length="177" mass="18701">MRLMLPFFCAFAALTLAGCAVPAPPPSAPSSAPPIQPASPVPDASGVPFAEGVEHPAATAAREWARRWCGWSWRDPFGAREARARELMTAAAGRALVGTAADTWQRDVVGAHESATCSSPSVWLTDGPRGDTRVYVAITAQRTVVSDDGLVSSPFRDDRRMSLVDGRWLVDVAVAGG</sequence>
<dbReference type="PROSITE" id="PS51257">
    <property type="entry name" value="PROKAR_LIPOPROTEIN"/>
    <property type="match status" value="1"/>
</dbReference>
<organism evidence="2 3">
    <name type="scientific">Amycolatopsis melonis</name>
    <dbReference type="NCBI Taxonomy" id="3156488"/>
    <lineage>
        <taxon>Bacteria</taxon>
        <taxon>Bacillati</taxon>
        <taxon>Actinomycetota</taxon>
        <taxon>Actinomycetes</taxon>
        <taxon>Pseudonocardiales</taxon>
        <taxon>Pseudonocardiaceae</taxon>
        <taxon>Amycolatopsis</taxon>
    </lineage>
</organism>
<keyword evidence="3" id="KW-1185">Reference proteome</keyword>
<accession>A0ABV0LEX3</accession>
<evidence type="ECO:0000313" key="2">
    <source>
        <dbReference type="EMBL" id="MEQ0560721.1"/>
    </source>
</evidence>
<protein>
    <recommendedName>
        <fullName evidence="4">Lipoprotein</fullName>
    </recommendedName>
</protein>
<feature type="region of interest" description="Disordered" evidence="1">
    <location>
        <begin position="23"/>
        <end position="49"/>
    </location>
</feature>
<reference evidence="2 3" key="1">
    <citation type="submission" date="2024-05" db="EMBL/GenBank/DDBJ databases">
        <authorList>
            <person name="Zhao H."/>
            <person name="Xu Y."/>
            <person name="Lin S."/>
            <person name="Spain J.C."/>
            <person name="Zhou N.-Y."/>
        </authorList>
    </citation>
    <scope>NUCLEOTIDE SEQUENCE [LARGE SCALE GENOMIC DNA]</scope>
    <source>
        <strain evidence="2 3">NEAU-NG30</strain>
    </source>
</reference>
<dbReference type="Proteomes" id="UP001440984">
    <property type="component" value="Unassembled WGS sequence"/>
</dbReference>
<gene>
    <name evidence="2" type="ORF">ABJI51_16665</name>
</gene>
<evidence type="ECO:0000256" key="1">
    <source>
        <dbReference type="SAM" id="MobiDB-lite"/>
    </source>
</evidence>
<comment type="caution">
    <text evidence="2">The sequence shown here is derived from an EMBL/GenBank/DDBJ whole genome shotgun (WGS) entry which is preliminary data.</text>
</comment>
<dbReference type="EMBL" id="JBDZYD010000005">
    <property type="protein sequence ID" value="MEQ0560721.1"/>
    <property type="molecule type" value="Genomic_DNA"/>
</dbReference>